<feature type="chain" id="PRO_5046851129" evidence="3">
    <location>
        <begin position="19"/>
        <end position="712"/>
    </location>
</feature>
<feature type="transmembrane region" description="Helical" evidence="2">
    <location>
        <begin position="320"/>
        <end position="342"/>
    </location>
</feature>
<evidence type="ECO:0000256" key="1">
    <source>
        <dbReference type="SAM" id="MobiDB-lite"/>
    </source>
</evidence>
<gene>
    <name evidence="4" type="ORF">CHILSU_LOCUS2709</name>
</gene>
<reference evidence="4" key="1">
    <citation type="submission" date="2021-12" db="EMBL/GenBank/DDBJ databases">
        <authorList>
            <person name="King R."/>
        </authorList>
    </citation>
    <scope>NUCLEOTIDE SEQUENCE</scope>
</reference>
<evidence type="ECO:0000313" key="5">
    <source>
        <dbReference type="Proteomes" id="UP001153292"/>
    </source>
</evidence>
<feature type="region of interest" description="Disordered" evidence="1">
    <location>
        <begin position="665"/>
        <end position="712"/>
    </location>
</feature>
<accession>A0ABN8B1B3</accession>
<sequence>MLTKWLIIILIFMIVAVASFDRNINVGTTLFSRADLNKVDWSAIEFGLLKARRYFQDLLPSGSFIDTANEAYVNKLFKYFKDTYSTIKRQTPNETANQVMTIAFSDAVGGYVKFWALPVTKRGFYGGTVSQNNIMKLSQLYNELKNFLETDGDEWRSPNKNLLRDTTFNVAPPQHVRRSMKDPCKELVLEESPFGLIIPVPNVHWEDRSNTMFVPFKKQSIIPLESPDYPNALVQYYDIAKNCIEENKPDAINDFEERFQTWLTKEVMPHLCDENIYLALGSVLTLVNKTRDLGRKCYHAMNSKIVIAGFPIDFSSKKTLFILIILILEIVWCIPALIYLACSRKSKKRNFEVSDCLCSTDSTDDTHANNTTNKTFNNFIKGLRKKKRCFKYTEDSSSFQRGFKLEQKPRADIVNFESASSPPELKSSVTSKAAVSFEREAKNVSLKSSMKKIYSSHTSRSQYNVSVKPGKSKLSLTNSKVCVCSKCTIYDSLHNSDSSVVVKNPVESNDHSVVETSSEVTNVISKSDTYTVKLDKSNSTSDKLSCKKALQDLDKAFPCYACLNNESESQITILNENRSLAEFDFEKSLDANTQVHLPLAKENVSENLGLKIDSGQPCLEIMIEKPNTEISVGIKGIFDNKPTVEKPSKIPKRVPQTLTLQLTCQSSKKQENRLASTNKSLIPQRKKPPVDDMVIQDKKTTHKDKNKLNETL</sequence>
<evidence type="ECO:0000256" key="2">
    <source>
        <dbReference type="SAM" id="Phobius"/>
    </source>
</evidence>
<dbReference type="EMBL" id="OU963907">
    <property type="protein sequence ID" value="CAH0399560.1"/>
    <property type="molecule type" value="Genomic_DNA"/>
</dbReference>
<proteinExistence type="predicted"/>
<organism evidence="4 5">
    <name type="scientific">Chilo suppressalis</name>
    <name type="common">Asiatic rice borer moth</name>
    <dbReference type="NCBI Taxonomy" id="168631"/>
    <lineage>
        <taxon>Eukaryota</taxon>
        <taxon>Metazoa</taxon>
        <taxon>Ecdysozoa</taxon>
        <taxon>Arthropoda</taxon>
        <taxon>Hexapoda</taxon>
        <taxon>Insecta</taxon>
        <taxon>Pterygota</taxon>
        <taxon>Neoptera</taxon>
        <taxon>Endopterygota</taxon>
        <taxon>Lepidoptera</taxon>
        <taxon>Glossata</taxon>
        <taxon>Ditrysia</taxon>
        <taxon>Pyraloidea</taxon>
        <taxon>Crambidae</taxon>
        <taxon>Crambinae</taxon>
        <taxon>Chilo</taxon>
    </lineage>
</organism>
<keyword evidence="3" id="KW-0732">Signal</keyword>
<keyword evidence="2" id="KW-1133">Transmembrane helix</keyword>
<evidence type="ECO:0000256" key="3">
    <source>
        <dbReference type="SAM" id="SignalP"/>
    </source>
</evidence>
<feature type="compositionally biased region" description="Polar residues" evidence="1">
    <location>
        <begin position="665"/>
        <end position="681"/>
    </location>
</feature>
<keyword evidence="2" id="KW-0472">Membrane</keyword>
<dbReference type="Proteomes" id="UP001153292">
    <property type="component" value="Chromosome 14"/>
</dbReference>
<protein>
    <submittedName>
        <fullName evidence="4">Uncharacterized protein</fullName>
    </submittedName>
</protein>
<keyword evidence="2" id="KW-0812">Transmembrane</keyword>
<name>A0ABN8B1B3_CHISP</name>
<feature type="signal peptide" evidence="3">
    <location>
        <begin position="1"/>
        <end position="18"/>
    </location>
</feature>
<keyword evidence="5" id="KW-1185">Reference proteome</keyword>
<evidence type="ECO:0000313" key="4">
    <source>
        <dbReference type="EMBL" id="CAH0399560.1"/>
    </source>
</evidence>